<dbReference type="EMBL" id="UGOL01000001">
    <property type="protein sequence ID" value="STX79828.1"/>
    <property type="molecule type" value="Genomic_DNA"/>
</dbReference>
<evidence type="ECO:0000313" key="2">
    <source>
        <dbReference type="EMBL" id="HAU1879106.1"/>
    </source>
</evidence>
<dbReference type="OMA" id="IQYERFA"/>
<keyword evidence="1" id="KW-0472">Membrane</keyword>
<keyword evidence="1" id="KW-1133">Transmembrane helix</keyword>
<dbReference type="SMR" id="A0A128TKG0"/>
<evidence type="ECO:0000313" key="3">
    <source>
        <dbReference type="EMBL" id="MCZ4720797.1"/>
    </source>
</evidence>
<reference evidence="2" key="3">
    <citation type="submission" date="2019-10" db="EMBL/GenBank/DDBJ databases">
        <authorList>
            <consortium name="NCBI Pathogen Detection Project"/>
        </authorList>
    </citation>
    <scope>NUCLEOTIDE SEQUENCE</scope>
    <source>
        <strain evidence="2">AZ00058701</strain>
    </source>
</reference>
<evidence type="ECO:0000256" key="1">
    <source>
        <dbReference type="SAM" id="Phobius"/>
    </source>
</evidence>
<evidence type="ECO:0000313" key="5">
    <source>
        <dbReference type="Proteomes" id="UP000254631"/>
    </source>
</evidence>
<sequence length="208" mass="23714">MYHYLFSCHKSQESIDGLIEQVKQLLNHVEMEQKAYFLNLLTARVAEFQNELKSEASNTINKQQILIQYEKFAKTLLICIKQPERTSYAIHNYHKGFYYPVAIHDKIKPDPTIENAAIATLGVSLALLLGSIPTFIFNPLFGVIMVSLAVTLLLPSGFYLLIPDSPDTTSKKEEEKRIFMEGAKIINPDVRIEEFDEQPYLSSSLIKT</sequence>
<evidence type="ECO:0000313" key="4">
    <source>
        <dbReference type="EMBL" id="STX79828.1"/>
    </source>
</evidence>
<dbReference type="Proteomes" id="UP000254631">
    <property type="component" value="Unassembled WGS sequence"/>
</dbReference>
<proteinExistence type="predicted"/>
<organism evidence="4 5">
    <name type="scientific">Legionella pneumophila</name>
    <dbReference type="NCBI Taxonomy" id="446"/>
    <lineage>
        <taxon>Bacteria</taxon>
        <taxon>Pseudomonadati</taxon>
        <taxon>Pseudomonadota</taxon>
        <taxon>Gammaproteobacteria</taxon>
        <taxon>Legionellales</taxon>
        <taxon>Legionellaceae</taxon>
        <taxon>Legionella</taxon>
    </lineage>
</organism>
<dbReference type="Proteomes" id="UP000866496">
    <property type="component" value="Unassembled WGS sequence"/>
</dbReference>
<gene>
    <name evidence="2" type="ORF">JBJ86_02410</name>
    <name evidence="4" type="ORF">NCTC12000_01823</name>
    <name evidence="3" type="ORF">O6C86_16475</name>
</gene>
<dbReference type="Proteomes" id="UP001071279">
    <property type="component" value="Unassembled WGS sequence"/>
</dbReference>
<feature type="transmembrane region" description="Helical" evidence="1">
    <location>
        <begin position="116"/>
        <end position="137"/>
    </location>
</feature>
<dbReference type="EMBL" id="JAPXIC010000096">
    <property type="protein sequence ID" value="MCZ4720797.1"/>
    <property type="molecule type" value="Genomic_DNA"/>
</dbReference>
<keyword evidence="1" id="KW-0812">Transmembrane</keyword>
<reference evidence="4 5" key="2">
    <citation type="submission" date="2018-06" db="EMBL/GenBank/DDBJ databases">
        <authorList>
            <consortium name="Pathogen Informatics"/>
            <person name="Doyle S."/>
        </authorList>
    </citation>
    <scope>NUCLEOTIDE SEQUENCE [LARGE SCALE GENOMIC DNA]</scope>
    <source>
        <strain evidence="4 5">NCTC12000</strain>
    </source>
</reference>
<reference evidence="2" key="1">
    <citation type="journal article" date="2018" name="Genome Biol.">
        <title>SKESA: strategic k-mer extension for scrupulous assemblies.</title>
        <authorList>
            <person name="Souvorov A."/>
            <person name="Agarwala R."/>
            <person name="Lipman D.J."/>
        </authorList>
    </citation>
    <scope>NUCLEOTIDE SEQUENCE</scope>
    <source>
        <strain evidence="2">AZ00058701</strain>
    </source>
</reference>
<dbReference type="GeneID" id="57035680"/>
<protein>
    <submittedName>
        <fullName evidence="4">Integral membrane protein (PIN domain superfamily)</fullName>
    </submittedName>
    <submittedName>
        <fullName evidence="2">Lpg1689 family Dot/Icm T4SS effector</fullName>
    </submittedName>
</protein>
<reference evidence="3" key="4">
    <citation type="submission" date="2022-12" db="EMBL/GenBank/DDBJ databases">
        <title>Comparative genomics of Legionella pneumophila isolates from the West Bank and Germany support molecular epidemiology of Legionnaires disease.</title>
        <authorList>
            <person name="Zayed A.R."/>
            <person name="Bitar D.M."/>
            <person name="Steinert M."/>
            <person name="Lueck C."/>
            <person name="Brettar I."/>
            <person name="Hoefle M.G."/>
            <person name="Bunk B."/>
        </authorList>
    </citation>
    <scope>NUCLEOTIDE SEQUENCE</scope>
    <source>
        <strain evidence="3">H23</strain>
    </source>
</reference>
<feature type="transmembrane region" description="Helical" evidence="1">
    <location>
        <begin position="143"/>
        <end position="162"/>
    </location>
</feature>
<accession>A0A128TKG0</accession>
<dbReference type="AlphaFoldDB" id="A0A128TKG0"/>
<dbReference type="RefSeq" id="WP_010947416.1">
    <property type="nucleotide sequence ID" value="NZ_BAZA01000174.1"/>
</dbReference>
<dbReference type="EMBL" id="DACWHX010000003">
    <property type="protein sequence ID" value="HAU1879106.1"/>
    <property type="molecule type" value="Genomic_DNA"/>
</dbReference>
<name>A0A128TKG0_LEGPN</name>